<dbReference type="Gramene" id="TVU41655">
    <property type="protein sequence ID" value="TVU41655"/>
    <property type="gene ID" value="EJB05_15194"/>
</dbReference>
<proteinExistence type="predicted"/>
<feature type="non-terminal residue" evidence="1">
    <location>
        <position position="1"/>
    </location>
</feature>
<name>A0A5J9W162_9POAL</name>
<dbReference type="Proteomes" id="UP000324897">
    <property type="component" value="Chromosome 4"/>
</dbReference>
<dbReference type="AlphaFoldDB" id="A0A5J9W162"/>
<keyword evidence="2" id="KW-1185">Reference proteome</keyword>
<protein>
    <submittedName>
        <fullName evidence="1">Uncharacterized protein</fullName>
    </submittedName>
</protein>
<reference evidence="1 2" key="1">
    <citation type="journal article" date="2019" name="Sci. Rep.">
        <title>A high-quality genome of Eragrostis curvula grass provides insights into Poaceae evolution and supports new strategies to enhance forage quality.</title>
        <authorList>
            <person name="Carballo J."/>
            <person name="Santos B.A.C.M."/>
            <person name="Zappacosta D."/>
            <person name="Garbus I."/>
            <person name="Selva J.P."/>
            <person name="Gallo C.A."/>
            <person name="Diaz A."/>
            <person name="Albertini E."/>
            <person name="Caccamo M."/>
            <person name="Echenique V."/>
        </authorList>
    </citation>
    <scope>NUCLEOTIDE SEQUENCE [LARGE SCALE GENOMIC DNA]</scope>
    <source>
        <strain evidence="2">cv. Victoria</strain>
        <tissue evidence="1">Leaf</tissue>
    </source>
</reference>
<evidence type="ECO:0000313" key="2">
    <source>
        <dbReference type="Proteomes" id="UP000324897"/>
    </source>
</evidence>
<accession>A0A5J9W162</accession>
<organism evidence="1 2">
    <name type="scientific">Eragrostis curvula</name>
    <name type="common">weeping love grass</name>
    <dbReference type="NCBI Taxonomy" id="38414"/>
    <lineage>
        <taxon>Eukaryota</taxon>
        <taxon>Viridiplantae</taxon>
        <taxon>Streptophyta</taxon>
        <taxon>Embryophyta</taxon>
        <taxon>Tracheophyta</taxon>
        <taxon>Spermatophyta</taxon>
        <taxon>Magnoliopsida</taxon>
        <taxon>Liliopsida</taxon>
        <taxon>Poales</taxon>
        <taxon>Poaceae</taxon>
        <taxon>PACMAD clade</taxon>
        <taxon>Chloridoideae</taxon>
        <taxon>Eragrostideae</taxon>
        <taxon>Eragrostidinae</taxon>
        <taxon>Eragrostis</taxon>
    </lineage>
</organism>
<evidence type="ECO:0000313" key="1">
    <source>
        <dbReference type="EMBL" id="TVU41655.1"/>
    </source>
</evidence>
<dbReference type="EMBL" id="RWGY01000007">
    <property type="protein sequence ID" value="TVU41655.1"/>
    <property type="molecule type" value="Genomic_DNA"/>
</dbReference>
<comment type="caution">
    <text evidence="1">The sequence shown here is derived from an EMBL/GenBank/DDBJ whole genome shotgun (WGS) entry which is preliminary data.</text>
</comment>
<sequence length="158" mass="17339">MQSYYLPMPPESITNAPVIHHFKETVHVVMTIRCFGKEDSFIWENLDQFPAGVDGKLCSLPNRLAHGHLSQYVNPNIGTASHGINEAGWDCGGVGGGVFGRGDMETMTYFMPIIVFRSIIPDESLTGIKNLHGVQLPAIYIDELAVDAMELLVASYAD</sequence>
<gene>
    <name evidence="1" type="ORF">EJB05_15194</name>
</gene>